<evidence type="ECO:0000313" key="1">
    <source>
        <dbReference type="EMBL" id="KAG0414674.1"/>
    </source>
</evidence>
<sequence length="229" mass="25191">EHAVFRAGRASDAGPGCITRWLPAALAGEARRIRAIADDGSTTPCGVIFEESDSVVEKLIEGIRPHPCIYDTRKLEYRRPCACQICTVNPFVSAVYEAVLLYALAINETISEGVSITNGSYITQKMWNRTFEGTCKLPTDDERRTGARSCGVRGITGTVRVNEKGDRDLDYSILDMNPETGHYHVVANYLGVRHQFVDVPNRTIHWAGGRTSPPPDVPRCGFDGSECTD</sequence>
<protein>
    <submittedName>
        <fullName evidence="1">Uncharacterized protein</fullName>
    </submittedName>
</protein>
<reference evidence="1 2" key="1">
    <citation type="journal article" date="2020" name="Cell">
        <title>Large-Scale Comparative Analyses of Tick Genomes Elucidate Their Genetic Diversity and Vector Capacities.</title>
        <authorList>
            <consortium name="Tick Genome and Microbiome Consortium (TIGMIC)"/>
            <person name="Jia N."/>
            <person name="Wang J."/>
            <person name="Shi W."/>
            <person name="Du L."/>
            <person name="Sun Y."/>
            <person name="Zhan W."/>
            <person name="Jiang J.F."/>
            <person name="Wang Q."/>
            <person name="Zhang B."/>
            <person name="Ji P."/>
            <person name="Bell-Sakyi L."/>
            <person name="Cui X.M."/>
            <person name="Yuan T.T."/>
            <person name="Jiang B.G."/>
            <person name="Yang W.F."/>
            <person name="Lam T.T."/>
            <person name="Chang Q.C."/>
            <person name="Ding S.J."/>
            <person name="Wang X.J."/>
            <person name="Zhu J.G."/>
            <person name="Ruan X.D."/>
            <person name="Zhao L."/>
            <person name="Wei J.T."/>
            <person name="Ye R.Z."/>
            <person name="Que T.C."/>
            <person name="Du C.H."/>
            <person name="Zhou Y.H."/>
            <person name="Cheng J.X."/>
            <person name="Dai P.F."/>
            <person name="Guo W.B."/>
            <person name="Han X.H."/>
            <person name="Huang E.J."/>
            <person name="Li L.F."/>
            <person name="Wei W."/>
            <person name="Gao Y.C."/>
            <person name="Liu J.Z."/>
            <person name="Shao H.Z."/>
            <person name="Wang X."/>
            <person name="Wang C.C."/>
            <person name="Yang T.C."/>
            <person name="Huo Q.B."/>
            <person name="Li W."/>
            <person name="Chen H.Y."/>
            <person name="Chen S.E."/>
            <person name="Zhou L.G."/>
            <person name="Ni X.B."/>
            <person name="Tian J.H."/>
            <person name="Sheng Y."/>
            <person name="Liu T."/>
            <person name="Pan Y.S."/>
            <person name="Xia L.Y."/>
            <person name="Li J."/>
            <person name="Zhao F."/>
            <person name="Cao W.C."/>
        </authorList>
    </citation>
    <scope>NUCLEOTIDE SEQUENCE [LARGE SCALE GENOMIC DNA]</scope>
    <source>
        <strain evidence="1">Iper-2018</strain>
    </source>
</reference>
<organism evidence="1 2">
    <name type="scientific">Ixodes persulcatus</name>
    <name type="common">Taiga tick</name>
    <dbReference type="NCBI Taxonomy" id="34615"/>
    <lineage>
        <taxon>Eukaryota</taxon>
        <taxon>Metazoa</taxon>
        <taxon>Ecdysozoa</taxon>
        <taxon>Arthropoda</taxon>
        <taxon>Chelicerata</taxon>
        <taxon>Arachnida</taxon>
        <taxon>Acari</taxon>
        <taxon>Parasitiformes</taxon>
        <taxon>Ixodida</taxon>
        <taxon>Ixodoidea</taxon>
        <taxon>Ixodidae</taxon>
        <taxon>Ixodinae</taxon>
        <taxon>Ixodes</taxon>
    </lineage>
</organism>
<keyword evidence="2" id="KW-1185">Reference proteome</keyword>
<dbReference type="EMBL" id="JABSTQ010011156">
    <property type="protein sequence ID" value="KAG0414674.1"/>
    <property type="molecule type" value="Genomic_DNA"/>
</dbReference>
<dbReference type="Proteomes" id="UP000805193">
    <property type="component" value="Unassembled WGS sequence"/>
</dbReference>
<feature type="non-terminal residue" evidence="1">
    <location>
        <position position="229"/>
    </location>
</feature>
<proteinExistence type="predicted"/>
<accession>A0AC60P5U4</accession>
<feature type="non-terminal residue" evidence="1">
    <location>
        <position position="1"/>
    </location>
</feature>
<gene>
    <name evidence="1" type="ORF">HPB47_008166</name>
</gene>
<comment type="caution">
    <text evidence="1">The sequence shown here is derived from an EMBL/GenBank/DDBJ whole genome shotgun (WGS) entry which is preliminary data.</text>
</comment>
<name>A0AC60P5U4_IXOPE</name>
<evidence type="ECO:0000313" key="2">
    <source>
        <dbReference type="Proteomes" id="UP000805193"/>
    </source>
</evidence>